<dbReference type="AlphaFoldDB" id="A0AAN4ZCZ9"/>
<feature type="non-terminal residue" evidence="2">
    <location>
        <position position="141"/>
    </location>
</feature>
<reference evidence="3" key="1">
    <citation type="submission" date="2022-10" db="EMBL/GenBank/DDBJ databases">
        <title>Genome assembly of Pristionchus species.</title>
        <authorList>
            <person name="Yoshida K."/>
            <person name="Sommer R.J."/>
        </authorList>
    </citation>
    <scope>NUCLEOTIDE SEQUENCE [LARGE SCALE GENOMIC DNA]</scope>
    <source>
        <strain evidence="3">RS5460</strain>
    </source>
</reference>
<name>A0AAN4ZCZ9_9BILA</name>
<sequence length="141" mass="15245">MSRCCCGALPITTGAKICAVFLVLFSAASIWFAFNQNGTATINFACVGFVLQLICTCMVFVACKKERAALMIPVLVSSILSIVGTIVIIIILVIAFFDLESGQDAIAVYCVCCYCIDVVIFVGIFIVFERCHTYLKDVGKS</sequence>
<comment type="caution">
    <text evidence="2">The sequence shown here is derived from an EMBL/GenBank/DDBJ whole genome shotgun (WGS) entry which is preliminary data.</text>
</comment>
<evidence type="ECO:0000256" key="1">
    <source>
        <dbReference type="SAM" id="Phobius"/>
    </source>
</evidence>
<evidence type="ECO:0000313" key="3">
    <source>
        <dbReference type="Proteomes" id="UP001328107"/>
    </source>
</evidence>
<keyword evidence="1" id="KW-0812">Transmembrane</keyword>
<dbReference type="PANTHER" id="PTHR34851:SF5">
    <property type="entry name" value="MARVEL DOMAIN-CONTAINING PROTEIN"/>
    <property type="match status" value="1"/>
</dbReference>
<proteinExistence type="predicted"/>
<organism evidence="2 3">
    <name type="scientific">Pristionchus mayeri</name>
    <dbReference type="NCBI Taxonomy" id="1317129"/>
    <lineage>
        <taxon>Eukaryota</taxon>
        <taxon>Metazoa</taxon>
        <taxon>Ecdysozoa</taxon>
        <taxon>Nematoda</taxon>
        <taxon>Chromadorea</taxon>
        <taxon>Rhabditida</taxon>
        <taxon>Rhabditina</taxon>
        <taxon>Diplogasteromorpha</taxon>
        <taxon>Diplogasteroidea</taxon>
        <taxon>Neodiplogasteridae</taxon>
        <taxon>Pristionchus</taxon>
    </lineage>
</organism>
<evidence type="ECO:0000313" key="2">
    <source>
        <dbReference type="EMBL" id="GMR35440.1"/>
    </source>
</evidence>
<feature type="transmembrane region" description="Helical" evidence="1">
    <location>
        <begin position="70"/>
        <end position="94"/>
    </location>
</feature>
<dbReference type="PANTHER" id="PTHR34851">
    <property type="entry name" value="PROTEIN CBG05235-RELATED"/>
    <property type="match status" value="1"/>
</dbReference>
<protein>
    <submittedName>
        <fullName evidence="2">Uncharacterized protein</fullName>
    </submittedName>
</protein>
<feature type="transmembrane region" description="Helical" evidence="1">
    <location>
        <begin position="40"/>
        <end position="63"/>
    </location>
</feature>
<feature type="transmembrane region" description="Helical" evidence="1">
    <location>
        <begin position="106"/>
        <end position="128"/>
    </location>
</feature>
<keyword evidence="1" id="KW-0472">Membrane</keyword>
<dbReference type="EMBL" id="BTRK01000002">
    <property type="protein sequence ID" value="GMR35440.1"/>
    <property type="molecule type" value="Genomic_DNA"/>
</dbReference>
<feature type="transmembrane region" description="Helical" evidence="1">
    <location>
        <begin position="12"/>
        <end position="34"/>
    </location>
</feature>
<keyword evidence="3" id="KW-1185">Reference proteome</keyword>
<keyword evidence="1" id="KW-1133">Transmembrane helix</keyword>
<accession>A0AAN4ZCZ9</accession>
<dbReference type="Proteomes" id="UP001328107">
    <property type="component" value="Unassembled WGS sequence"/>
</dbReference>
<gene>
    <name evidence="2" type="ORF">PMAYCL1PPCAC_05635</name>
</gene>